<dbReference type="InterPro" id="IPR002346">
    <property type="entry name" value="Mopterin_DH_FAD-bd"/>
</dbReference>
<dbReference type="InterPro" id="IPR016169">
    <property type="entry name" value="FAD-bd_PCMH_sub2"/>
</dbReference>
<dbReference type="InterPro" id="IPR051312">
    <property type="entry name" value="Diverse_Substr_Oxidored"/>
</dbReference>
<dbReference type="SUPFAM" id="SSF56176">
    <property type="entry name" value="FAD-binding/transporter-associated domain-like"/>
    <property type="match status" value="1"/>
</dbReference>
<keyword evidence="3" id="KW-1185">Reference proteome</keyword>
<reference evidence="2 3" key="1">
    <citation type="submission" date="2021-01" db="EMBL/GenBank/DDBJ databases">
        <title>Genomics of switchgrass bacterial isolates.</title>
        <authorList>
            <person name="Shade A."/>
        </authorList>
    </citation>
    <scope>NUCLEOTIDE SEQUENCE [LARGE SCALE GENOMIC DNA]</scope>
    <source>
        <strain evidence="2 3">PvP111</strain>
    </source>
</reference>
<dbReference type="Gene3D" id="3.30.465.10">
    <property type="match status" value="1"/>
</dbReference>
<evidence type="ECO:0000313" key="2">
    <source>
        <dbReference type="EMBL" id="MBM7414235.1"/>
    </source>
</evidence>
<dbReference type="Pfam" id="PF00941">
    <property type="entry name" value="FAD_binding_5"/>
    <property type="match status" value="1"/>
</dbReference>
<dbReference type="InterPro" id="IPR016166">
    <property type="entry name" value="FAD-bd_PCMH"/>
</dbReference>
<dbReference type="RefSeq" id="WP_204867018.1">
    <property type="nucleotide sequence ID" value="NZ_JAFBBK010000001.1"/>
</dbReference>
<gene>
    <name evidence="2" type="ORF">JOE42_000968</name>
</gene>
<organism evidence="2 3">
    <name type="scientific">Rhodococcoides corynebacterioides</name>
    <dbReference type="NCBI Taxonomy" id="53972"/>
    <lineage>
        <taxon>Bacteria</taxon>
        <taxon>Bacillati</taxon>
        <taxon>Actinomycetota</taxon>
        <taxon>Actinomycetes</taxon>
        <taxon>Mycobacteriales</taxon>
        <taxon>Nocardiaceae</taxon>
        <taxon>Rhodococcoides</taxon>
    </lineage>
</organism>
<protein>
    <submittedName>
        <fullName evidence="2">CO/xanthine dehydrogenase FAD-binding subunit</fullName>
    </submittedName>
</protein>
<dbReference type="InterPro" id="IPR036318">
    <property type="entry name" value="FAD-bd_PCMH-like_sf"/>
</dbReference>
<evidence type="ECO:0000313" key="3">
    <source>
        <dbReference type="Proteomes" id="UP000703038"/>
    </source>
</evidence>
<dbReference type="PROSITE" id="PS51387">
    <property type="entry name" value="FAD_PCMH"/>
    <property type="match status" value="1"/>
</dbReference>
<sequence length="270" mass="29069">MDLNTVREVVRARTRDDLSVIDADTALVAGGTWVFSEPQVGVHRLVDLTGLGWEPVVVGEGLEIAATCTVDTLRRMSWPPRWPDLESLVALCSDALLASFKVQQFATVGGNIALGLPAGSMTSLCSALDGVAVIWTPDGHERRVPVATLVTGPQRTSLAPGEVIRSIDIDDAVLRSRFACRRMSLAPRGRSGAVVIGRRDADGSCVLTVTASTRRPHQLRLEAVPHAEDVAALLDTAIPADQWYDDVHGAPDWRRHVSAVLAQEICEELS</sequence>
<feature type="domain" description="FAD-binding PCMH-type" evidence="1">
    <location>
        <begin position="1"/>
        <end position="174"/>
    </location>
</feature>
<comment type="caution">
    <text evidence="2">The sequence shown here is derived from an EMBL/GenBank/DDBJ whole genome shotgun (WGS) entry which is preliminary data.</text>
</comment>
<dbReference type="PANTHER" id="PTHR42659:SF9">
    <property type="entry name" value="XANTHINE DEHYDROGENASE FAD-BINDING SUBUNIT XDHB-RELATED"/>
    <property type="match status" value="1"/>
</dbReference>
<name>A0ABS2KQJ2_9NOCA</name>
<dbReference type="PANTHER" id="PTHR42659">
    <property type="entry name" value="XANTHINE DEHYDROGENASE SUBUNIT C-RELATED"/>
    <property type="match status" value="1"/>
</dbReference>
<accession>A0ABS2KQJ2</accession>
<dbReference type="EMBL" id="JAFBBK010000001">
    <property type="protein sequence ID" value="MBM7414235.1"/>
    <property type="molecule type" value="Genomic_DNA"/>
</dbReference>
<proteinExistence type="predicted"/>
<evidence type="ECO:0000259" key="1">
    <source>
        <dbReference type="PROSITE" id="PS51387"/>
    </source>
</evidence>
<dbReference type="Proteomes" id="UP000703038">
    <property type="component" value="Unassembled WGS sequence"/>
</dbReference>